<name>A0A8H7CN33_9AGAR</name>
<proteinExistence type="predicted"/>
<accession>A0A8H7CN33</accession>
<sequence>MNPPSFLANEDPLAALCRHFSSAKTLYPPNTPLQPTFDMQLIAPVSRMPTHVLAVLPAGNNPNVPPLMVPVDADLYHRSFGVSLLPQVASGTPPPVPHHVPGAQLPSITLPVVPVNTPHGLSIPLLLLFGLALETDRNLASRILLPPEVIGEFPNQVEMSTVMSRFPEAQFDLYFRYNQGLWKNILALAPRDIAFVELVQTTYKVVADARRMRLRRR</sequence>
<dbReference type="AlphaFoldDB" id="A0A8H7CN33"/>
<keyword evidence="2" id="KW-1185">Reference proteome</keyword>
<organism evidence="1 2">
    <name type="scientific">Mycena venus</name>
    <dbReference type="NCBI Taxonomy" id="2733690"/>
    <lineage>
        <taxon>Eukaryota</taxon>
        <taxon>Fungi</taxon>
        <taxon>Dikarya</taxon>
        <taxon>Basidiomycota</taxon>
        <taxon>Agaricomycotina</taxon>
        <taxon>Agaricomycetes</taxon>
        <taxon>Agaricomycetidae</taxon>
        <taxon>Agaricales</taxon>
        <taxon>Marasmiineae</taxon>
        <taxon>Mycenaceae</taxon>
        <taxon>Mycena</taxon>
    </lineage>
</organism>
<dbReference type="EMBL" id="JACAZI010000017">
    <property type="protein sequence ID" value="KAF7342071.1"/>
    <property type="molecule type" value="Genomic_DNA"/>
</dbReference>
<evidence type="ECO:0000313" key="2">
    <source>
        <dbReference type="Proteomes" id="UP000620124"/>
    </source>
</evidence>
<protein>
    <submittedName>
        <fullName evidence="1">Uncharacterized protein</fullName>
    </submittedName>
</protein>
<evidence type="ECO:0000313" key="1">
    <source>
        <dbReference type="EMBL" id="KAF7342071.1"/>
    </source>
</evidence>
<comment type="caution">
    <text evidence="1">The sequence shown here is derived from an EMBL/GenBank/DDBJ whole genome shotgun (WGS) entry which is preliminary data.</text>
</comment>
<gene>
    <name evidence="1" type="ORF">MVEN_01794400</name>
</gene>
<reference evidence="1" key="1">
    <citation type="submission" date="2020-05" db="EMBL/GenBank/DDBJ databases">
        <title>Mycena genomes resolve the evolution of fungal bioluminescence.</title>
        <authorList>
            <person name="Tsai I.J."/>
        </authorList>
    </citation>
    <scope>NUCLEOTIDE SEQUENCE</scope>
    <source>
        <strain evidence="1">CCC161011</strain>
    </source>
</reference>
<dbReference type="OrthoDB" id="2802364at2759"/>
<dbReference type="Proteomes" id="UP000620124">
    <property type="component" value="Unassembled WGS sequence"/>
</dbReference>